<protein>
    <submittedName>
        <fullName evidence="2">Uncharacterized protein</fullName>
    </submittedName>
</protein>
<reference evidence="2 3" key="1">
    <citation type="journal article" date="2014" name="Nat. Commun.">
        <title>Klebsormidium flaccidum genome reveals primary factors for plant terrestrial adaptation.</title>
        <authorList>
            <person name="Hori K."/>
            <person name="Maruyama F."/>
            <person name="Fujisawa T."/>
            <person name="Togashi T."/>
            <person name="Yamamoto N."/>
            <person name="Seo M."/>
            <person name="Sato S."/>
            <person name="Yamada T."/>
            <person name="Mori H."/>
            <person name="Tajima N."/>
            <person name="Moriyama T."/>
            <person name="Ikeuchi M."/>
            <person name="Watanabe M."/>
            <person name="Wada H."/>
            <person name="Kobayashi K."/>
            <person name="Saito M."/>
            <person name="Masuda T."/>
            <person name="Sasaki-Sekimoto Y."/>
            <person name="Mashiguchi K."/>
            <person name="Awai K."/>
            <person name="Shimojima M."/>
            <person name="Masuda S."/>
            <person name="Iwai M."/>
            <person name="Nobusawa T."/>
            <person name="Narise T."/>
            <person name="Kondo S."/>
            <person name="Saito H."/>
            <person name="Sato R."/>
            <person name="Murakawa M."/>
            <person name="Ihara Y."/>
            <person name="Oshima-Yamada Y."/>
            <person name="Ohtaka K."/>
            <person name="Satoh M."/>
            <person name="Sonobe K."/>
            <person name="Ishii M."/>
            <person name="Ohtani R."/>
            <person name="Kanamori-Sato M."/>
            <person name="Honoki R."/>
            <person name="Miyazaki D."/>
            <person name="Mochizuki H."/>
            <person name="Umetsu J."/>
            <person name="Higashi K."/>
            <person name="Shibata D."/>
            <person name="Kamiya Y."/>
            <person name="Sato N."/>
            <person name="Nakamura Y."/>
            <person name="Tabata S."/>
            <person name="Ida S."/>
            <person name="Kurokawa K."/>
            <person name="Ohta H."/>
        </authorList>
    </citation>
    <scope>NUCLEOTIDE SEQUENCE [LARGE SCALE GENOMIC DNA]</scope>
    <source>
        <strain evidence="2 3">NIES-2285</strain>
    </source>
</reference>
<dbReference type="AlphaFoldDB" id="A0A1Y1IQH3"/>
<feature type="coiled-coil region" evidence="1">
    <location>
        <begin position="22"/>
        <end position="56"/>
    </location>
</feature>
<dbReference type="EMBL" id="DF238284">
    <property type="protein sequence ID" value="GAQ93165.1"/>
    <property type="molecule type" value="Genomic_DNA"/>
</dbReference>
<keyword evidence="1" id="KW-0175">Coiled coil</keyword>
<evidence type="ECO:0000313" key="3">
    <source>
        <dbReference type="Proteomes" id="UP000054558"/>
    </source>
</evidence>
<keyword evidence="3" id="KW-1185">Reference proteome</keyword>
<sequence>MSRHYTSPPRKTSDEAAQNRWCEVLRTRIDSQDIEMKSLREEMGALMKRVQFLEEVNDAKDGELRDQIRQLLAMMEPQVAGHDGTDGTSEQGIDVQDWNLMDIPDHNLLPTVLTGLKETLRSQPPQTYGQALWQGFETP</sequence>
<organism evidence="2 3">
    <name type="scientific">Klebsormidium nitens</name>
    <name type="common">Green alga</name>
    <name type="synonym">Ulothrix nitens</name>
    <dbReference type="NCBI Taxonomy" id="105231"/>
    <lineage>
        <taxon>Eukaryota</taxon>
        <taxon>Viridiplantae</taxon>
        <taxon>Streptophyta</taxon>
        <taxon>Klebsormidiophyceae</taxon>
        <taxon>Klebsormidiales</taxon>
        <taxon>Klebsormidiaceae</taxon>
        <taxon>Klebsormidium</taxon>
    </lineage>
</organism>
<gene>
    <name evidence="2" type="ORF">KFL_013350020</name>
</gene>
<evidence type="ECO:0000313" key="2">
    <source>
        <dbReference type="EMBL" id="GAQ93165.1"/>
    </source>
</evidence>
<proteinExistence type="predicted"/>
<name>A0A1Y1IQH3_KLENI</name>
<evidence type="ECO:0000256" key="1">
    <source>
        <dbReference type="SAM" id="Coils"/>
    </source>
</evidence>
<dbReference type="Proteomes" id="UP000054558">
    <property type="component" value="Unassembled WGS sequence"/>
</dbReference>
<accession>A0A1Y1IQH3</accession>